<proteinExistence type="predicted"/>
<evidence type="ECO:0000313" key="3">
    <source>
        <dbReference type="Proteomes" id="UP000617402"/>
    </source>
</evidence>
<evidence type="ECO:0000256" key="1">
    <source>
        <dbReference type="SAM" id="Coils"/>
    </source>
</evidence>
<organism evidence="2 3">
    <name type="scientific">Heliobacterium chlorum</name>
    <dbReference type="NCBI Taxonomy" id="2698"/>
    <lineage>
        <taxon>Bacteria</taxon>
        <taxon>Bacillati</taxon>
        <taxon>Bacillota</taxon>
        <taxon>Clostridia</taxon>
        <taxon>Eubacteriales</taxon>
        <taxon>Heliobacteriaceae</taxon>
        <taxon>Heliobacterium</taxon>
    </lineage>
</organism>
<keyword evidence="3" id="KW-1185">Reference proteome</keyword>
<dbReference type="EMBL" id="JACVHF010000047">
    <property type="protein sequence ID" value="MBC9786554.1"/>
    <property type="molecule type" value="Genomic_DNA"/>
</dbReference>
<protein>
    <submittedName>
        <fullName evidence="2">Uncharacterized protein</fullName>
    </submittedName>
</protein>
<keyword evidence="1" id="KW-0175">Coiled coil</keyword>
<accession>A0ABR7T719</accession>
<name>A0ABR7T719_HELCL</name>
<dbReference type="RefSeq" id="WP_188041974.1">
    <property type="nucleotide sequence ID" value="NZ_JACVHF010000047.1"/>
</dbReference>
<comment type="caution">
    <text evidence="2">The sequence shown here is derived from an EMBL/GenBank/DDBJ whole genome shotgun (WGS) entry which is preliminary data.</text>
</comment>
<gene>
    <name evidence="2" type="ORF">H1S01_19045</name>
</gene>
<dbReference type="Proteomes" id="UP000617402">
    <property type="component" value="Unassembled WGS sequence"/>
</dbReference>
<evidence type="ECO:0000313" key="2">
    <source>
        <dbReference type="EMBL" id="MBC9786554.1"/>
    </source>
</evidence>
<reference evidence="2 3" key="1">
    <citation type="submission" date="2020-07" db="EMBL/GenBank/DDBJ databases">
        <title>Draft whole-genome sequence of Heliobacterium chlorum DSM 3682, type strain.</title>
        <authorList>
            <person name="Kyndt J.A."/>
            <person name="Meyer T.E."/>
            <person name="Imhoff J.F."/>
        </authorList>
    </citation>
    <scope>NUCLEOTIDE SEQUENCE [LARGE SCALE GENOMIC DNA]</scope>
    <source>
        <strain evidence="2 3">DSM 3682</strain>
    </source>
</reference>
<feature type="coiled-coil region" evidence="1">
    <location>
        <begin position="82"/>
        <end position="116"/>
    </location>
</feature>
<sequence length="212" mass="25332">MKKNQETAVDSARTGIQRTNGSIFYNFDVKGDVHLILKKMIQDFQDDVMRFQFEEEAIRLDKHEAIIRFKELQRKYDELIRIGSAQAEIAGTQREMEKLSQAIEDFEHQINAVNEKRLKKLRRWIPELDEARHYESQRVIKEYMEIVAMVHRLEDDLLLLYSRMSDKAQELRLVGQLYLEMVRTAEIDKFKSAYYQQDFVQLPILRSSNFHE</sequence>